<feature type="region of interest" description="Disordered" evidence="1">
    <location>
        <begin position="97"/>
        <end position="116"/>
    </location>
</feature>
<comment type="caution">
    <text evidence="2">The sequence shown here is derived from an EMBL/GenBank/DDBJ whole genome shotgun (WGS) entry which is preliminary data.</text>
</comment>
<reference evidence="2 3" key="1">
    <citation type="journal article" date="2020" name="Microbiol. Resour. Announc.">
        <title>Draft Genome Sequence of a Cladosporium Species Isolated from the Mesophotic Ascidian Didemnum maculosum.</title>
        <authorList>
            <person name="Gioti A."/>
            <person name="Siaperas R."/>
            <person name="Nikolaivits E."/>
            <person name="Le Goff G."/>
            <person name="Ouazzani J."/>
            <person name="Kotoulas G."/>
            <person name="Topakas E."/>
        </authorList>
    </citation>
    <scope>NUCLEOTIDE SEQUENCE [LARGE SCALE GENOMIC DNA]</scope>
    <source>
        <strain evidence="2 3">TM138-S3</strain>
    </source>
</reference>
<dbReference type="GeneID" id="96004866"/>
<evidence type="ECO:0000313" key="2">
    <source>
        <dbReference type="EMBL" id="KAL1587962.1"/>
    </source>
</evidence>
<dbReference type="EMBL" id="JAAQHG020000008">
    <property type="protein sequence ID" value="KAL1587962.1"/>
    <property type="molecule type" value="Genomic_DNA"/>
</dbReference>
<accession>A0AB34KW01</accession>
<name>A0AB34KW01_9PEZI</name>
<dbReference type="GO" id="GO:0042797">
    <property type="term" value="P:tRNA transcription by RNA polymerase III"/>
    <property type="evidence" value="ECO:0007669"/>
    <property type="project" value="TreeGrafter"/>
</dbReference>
<feature type="compositionally biased region" description="Basic residues" evidence="1">
    <location>
        <begin position="315"/>
        <end position="324"/>
    </location>
</feature>
<dbReference type="GO" id="GO:0005666">
    <property type="term" value="C:RNA polymerase III complex"/>
    <property type="evidence" value="ECO:0007669"/>
    <property type="project" value="TreeGrafter"/>
</dbReference>
<dbReference type="AlphaFoldDB" id="A0AB34KW01"/>
<feature type="compositionally biased region" description="Basic and acidic residues" evidence="1">
    <location>
        <begin position="235"/>
        <end position="244"/>
    </location>
</feature>
<feature type="region of interest" description="Disordered" evidence="1">
    <location>
        <begin position="204"/>
        <end position="244"/>
    </location>
</feature>
<proteinExistence type="predicted"/>
<protein>
    <recommendedName>
        <fullName evidence="4">DNA-directed RNA polymerase III subunit Rpc5</fullName>
    </recommendedName>
</protein>
<sequence length="367" mass="40765">MAPSRADEDDPVTAEYDVYLTAAQQEQIYLLHYLNRTRERPYSQRFGAQPVDVRIKPNSGHLELDVELSTSYNFNKYQGLKWGDAVHAAKTIQNESGTYGPASGLGVPRGKPGGRNQLKDRADLENQVSNDLAAFNSAVDEDKVMHKQTLGGQIFRHDNKGEDMAQPVYFLGAFSGNQLHLSKVDGTVQMRPQFHHIDAEAHRNRLATSRATAEAEGAPPKPAPVARGLQQSYKEMSDDKDKDAPERLMRKALADAEEESWVPLGYVDEAEEAAFETFHERMFLHDAEQAPQLNSAMDDMQFLDAVSMPRQGSPNRKRKRQPRKKGVDHTDDQHAGDDGGEQGEAVGDRAVEEQGEGDAMEGVTHQA</sequence>
<dbReference type="PANTHER" id="PTHR12069:SF0">
    <property type="entry name" value="DNA-DIRECTED RNA POLYMERASE III SUBUNIT RPC5"/>
    <property type="match status" value="1"/>
</dbReference>
<dbReference type="Proteomes" id="UP000803884">
    <property type="component" value="Unassembled WGS sequence"/>
</dbReference>
<feature type="compositionally biased region" description="Basic and acidic residues" evidence="1">
    <location>
        <begin position="325"/>
        <end position="337"/>
    </location>
</feature>
<feature type="region of interest" description="Disordered" evidence="1">
    <location>
        <begin position="306"/>
        <end position="367"/>
    </location>
</feature>
<evidence type="ECO:0000313" key="3">
    <source>
        <dbReference type="Proteomes" id="UP000803884"/>
    </source>
</evidence>
<dbReference type="PANTHER" id="PTHR12069">
    <property type="entry name" value="DNA-DIRECTED RNA POLYMERASES III 80 KDA POLYPEPTIDE RNA POLYMERASE III SUBUNIT 5"/>
    <property type="match status" value="1"/>
</dbReference>
<evidence type="ECO:0000256" key="1">
    <source>
        <dbReference type="SAM" id="MobiDB-lite"/>
    </source>
</evidence>
<dbReference type="InterPro" id="IPR006886">
    <property type="entry name" value="RNA_pol_III_Rpc5"/>
</dbReference>
<dbReference type="RefSeq" id="XP_069231067.1">
    <property type="nucleotide sequence ID" value="XM_069372028.1"/>
</dbReference>
<keyword evidence="3" id="KW-1185">Reference proteome</keyword>
<organism evidence="2 3">
    <name type="scientific">Cladosporium halotolerans</name>
    <dbReference type="NCBI Taxonomy" id="1052096"/>
    <lineage>
        <taxon>Eukaryota</taxon>
        <taxon>Fungi</taxon>
        <taxon>Dikarya</taxon>
        <taxon>Ascomycota</taxon>
        <taxon>Pezizomycotina</taxon>
        <taxon>Dothideomycetes</taxon>
        <taxon>Dothideomycetidae</taxon>
        <taxon>Cladosporiales</taxon>
        <taxon>Cladosporiaceae</taxon>
        <taxon>Cladosporium</taxon>
    </lineage>
</organism>
<gene>
    <name evidence="2" type="ORF">WHR41_03422</name>
</gene>
<dbReference type="Pfam" id="PF04801">
    <property type="entry name" value="RPC5"/>
    <property type="match status" value="2"/>
</dbReference>
<evidence type="ECO:0008006" key="4">
    <source>
        <dbReference type="Google" id="ProtNLM"/>
    </source>
</evidence>